<dbReference type="Pfam" id="PF01075">
    <property type="entry name" value="Glyco_transf_9"/>
    <property type="match status" value="1"/>
</dbReference>
<proteinExistence type="predicted"/>
<keyword evidence="2" id="KW-0808">Transferase</keyword>
<sequence length="399" mass="45236">MCLGCRPGRLAPDRIFTPHRQHLTHLCGMLLRSRSTMTSVEACLMKYLVVQTKQIGDVLISTALCNNLKQNDPSGEVHYLVMDYCAGMAQGNPNIDRLIIIEKARRNEWRYMKDLLLAIRRERYDVVVNSQGQMIGLLSCLFSGARLRIGFDSFPWRLGHNRIVRFRKDTEFQGNSTLVDDRFSLLKPLKLAREDRNYYLWLSEEEKQQGRDTLLAAGVDLNRPLIAMGVNSLGHYKRWPIDCFAKVAQWLIEQHDAQILIYCGPGEEEYNRGLKPLLPATLQASVFDHIKTRSVRELVGLFAHCRLFVGNDTGPRHMAQAIDLPLLTIVAPGGDKIIANPVNHPRYQAIDVFDAKGPGFQLPQNAEKDFIDEALLRAITPELVIARLTALPDWRAATP</sequence>
<dbReference type="PANTHER" id="PTHR30160:SF7">
    <property type="entry name" value="ADP-HEPTOSE--LPS HEPTOSYLTRANSFERASE 2"/>
    <property type="match status" value="1"/>
</dbReference>
<organism evidence="3">
    <name type="scientific">Aeromonas hydrophila</name>
    <dbReference type="NCBI Taxonomy" id="644"/>
    <lineage>
        <taxon>Bacteria</taxon>
        <taxon>Pseudomonadati</taxon>
        <taxon>Pseudomonadota</taxon>
        <taxon>Gammaproteobacteria</taxon>
        <taxon>Aeromonadales</taxon>
        <taxon>Aeromonadaceae</taxon>
        <taxon>Aeromonas</taxon>
    </lineage>
</organism>
<dbReference type="EMBL" id="AY438651">
    <property type="protein sequence ID" value="AAR27968.1"/>
    <property type="molecule type" value="Genomic_DNA"/>
</dbReference>
<reference evidence="3" key="1">
    <citation type="submission" date="2003-10" db="EMBL/GenBank/DDBJ databases">
        <title>Identification and characterization of novel virulence genes and their locations on the physical map of Aeromonas hydrophila PPD134/91.</title>
        <authorList>
            <person name="Yu H.B."/>
            <person name="Lau Y.L."/>
            <person name="Zhang Y.L."/>
            <person name="Tomas J.M."/>
            <person name="Leung K.Y."/>
        </authorList>
    </citation>
    <scope>NUCLEOTIDE SEQUENCE</scope>
    <source>
        <strain evidence="3">PPD134/91</strain>
    </source>
</reference>
<dbReference type="PANTHER" id="PTHR30160">
    <property type="entry name" value="TETRAACYLDISACCHARIDE 4'-KINASE-RELATED"/>
    <property type="match status" value="1"/>
</dbReference>
<dbReference type="CAZy" id="GT9">
    <property type="family name" value="Glycosyltransferase Family 9"/>
</dbReference>
<dbReference type="GO" id="GO:0009244">
    <property type="term" value="P:lipopolysaccharide core region biosynthetic process"/>
    <property type="evidence" value="ECO:0007669"/>
    <property type="project" value="TreeGrafter"/>
</dbReference>
<dbReference type="InterPro" id="IPR051199">
    <property type="entry name" value="LPS_LOS_Heptosyltrfase"/>
</dbReference>
<name>Q6T354_AERHY</name>
<dbReference type="GO" id="GO:0008713">
    <property type="term" value="F:ADP-heptose-lipopolysaccharide heptosyltransferase activity"/>
    <property type="evidence" value="ECO:0007669"/>
    <property type="project" value="TreeGrafter"/>
</dbReference>
<dbReference type="InterPro" id="IPR002201">
    <property type="entry name" value="Glyco_trans_9"/>
</dbReference>
<dbReference type="Gene3D" id="3.40.50.2000">
    <property type="entry name" value="Glycogen Phosphorylase B"/>
    <property type="match status" value="2"/>
</dbReference>
<keyword evidence="1" id="KW-0328">Glycosyltransferase</keyword>
<evidence type="ECO:0000313" key="3">
    <source>
        <dbReference type="EMBL" id="AAR27968.1"/>
    </source>
</evidence>
<dbReference type="GO" id="GO:0005829">
    <property type="term" value="C:cytosol"/>
    <property type="evidence" value="ECO:0007669"/>
    <property type="project" value="TreeGrafter"/>
</dbReference>
<protein>
    <submittedName>
        <fullName evidence="3">Putative ADP-heptose:LPS</fullName>
    </submittedName>
</protein>
<accession>Q6T354</accession>
<evidence type="ECO:0000256" key="2">
    <source>
        <dbReference type="ARBA" id="ARBA00022679"/>
    </source>
</evidence>
<dbReference type="CDD" id="cd03789">
    <property type="entry name" value="GT9_LPS_heptosyltransferase"/>
    <property type="match status" value="1"/>
</dbReference>
<dbReference type="AlphaFoldDB" id="Q6T354"/>
<evidence type="ECO:0000256" key="1">
    <source>
        <dbReference type="ARBA" id="ARBA00022676"/>
    </source>
</evidence>
<dbReference type="SUPFAM" id="SSF53756">
    <property type="entry name" value="UDP-Glycosyltransferase/glycogen phosphorylase"/>
    <property type="match status" value="1"/>
</dbReference>